<dbReference type="CDD" id="cd00609">
    <property type="entry name" value="AAT_like"/>
    <property type="match status" value="1"/>
</dbReference>
<dbReference type="RefSeq" id="WP_101895493.1">
    <property type="nucleotide sequence ID" value="NZ_CP022684.1"/>
</dbReference>
<evidence type="ECO:0000256" key="9">
    <source>
        <dbReference type="ARBA" id="ARBA00048531"/>
    </source>
</evidence>
<gene>
    <name evidence="11" type="ORF">Kalk_17560</name>
</gene>
<dbReference type="NCBIfam" id="TIGR01140">
    <property type="entry name" value="L_thr_O3P_dcar"/>
    <property type="match status" value="1"/>
</dbReference>
<evidence type="ECO:0000256" key="4">
    <source>
        <dbReference type="ARBA" id="ARBA00012285"/>
    </source>
</evidence>
<dbReference type="OrthoDB" id="9799304at2"/>
<evidence type="ECO:0000256" key="6">
    <source>
        <dbReference type="ARBA" id="ARBA00022898"/>
    </source>
</evidence>
<dbReference type="UniPathway" id="UPA00148"/>
<keyword evidence="12" id="KW-1185">Reference proteome</keyword>
<dbReference type="InterPro" id="IPR015424">
    <property type="entry name" value="PyrdxlP-dep_Trfase"/>
</dbReference>
<evidence type="ECO:0000256" key="1">
    <source>
        <dbReference type="ARBA" id="ARBA00001933"/>
    </source>
</evidence>
<dbReference type="GO" id="GO:0030170">
    <property type="term" value="F:pyridoxal phosphate binding"/>
    <property type="evidence" value="ECO:0007669"/>
    <property type="project" value="InterPro"/>
</dbReference>
<dbReference type="Proteomes" id="UP000235116">
    <property type="component" value="Chromosome"/>
</dbReference>
<dbReference type="AlphaFoldDB" id="A0A2K9LP58"/>
<keyword evidence="7" id="KW-0456">Lyase</keyword>
<comment type="function">
    <text evidence="2">Decarboxylates L-threonine-O-3-phosphate to yield (R)-1-amino-2-propanol O-2-phosphate, the precursor for the linkage between the nucleotide loop and the corrin ring in cobalamin.</text>
</comment>
<evidence type="ECO:0000256" key="8">
    <source>
        <dbReference type="ARBA" id="ARBA00029996"/>
    </source>
</evidence>
<evidence type="ECO:0000313" key="12">
    <source>
        <dbReference type="Proteomes" id="UP000235116"/>
    </source>
</evidence>
<organism evidence="11 12">
    <name type="scientific">Ketobacter alkanivorans</name>
    <dbReference type="NCBI Taxonomy" id="1917421"/>
    <lineage>
        <taxon>Bacteria</taxon>
        <taxon>Pseudomonadati</taxon>
        <taxon>Pseudomonadota</taxon>
        <taxon>Gammaproteobacteria</taxon>
        <taxon>Pseudomonadales</taxon>
        <taxon>Ketobacteraceae</taxon>
        <taxon>Ketobacter</taxon>
    </lineage>
</organism>
<dbReference type="EMBL" id="CP022684">
    <property type="protein sequence ID" value="AUM14118.1"/>
    <property type="molecule type" value="Genomic_DNA"/>
</dbReference>
<dbReference type="GO" id="GO:0048472">
    <property type="term" value="F:threonine-phosphate decarboxylase activity"/>
    <property type="evidence" value="ECO:0007669"/>
    <property type="project" value="UniProtKB-EC"/>
</dbReference>
<comment type="pathway">
    <text evidence="3">Cofactor biosynthesis; adenosylcobalamin biosynthesis.</text>
</comment>
<name>A0A2K9LP58_9GAMM</name>
<dbReference type="InterPro" id="IPR004839">
    <property type="entry name" value="Aminotransferase_I/II_large"/>
</dbReference>
<dbReference type="KEGG" id="kak:Kalk_17560"/>
<proteinExistence type="predicted"/>
<protein>
    <recommendedName>
        <fullName evidence="4">threonine-phosphate decarboxylase</fullName>
        <ecNumber evidence="4">4.1.1.81</ecNumber>
    </recommendedName>
    <alternativeName>
        <fullName evidence="8">L-threonine-O-3-phosphate decarboxylase</fullName>
    </alternativeName>
</protein>
<keyword evidence="6" id="KW-0663">Pyridoxal phosphate</keyword>
<dbReference type="Gene3D" id="3.90.1150.10">
    <property type="entry name" value="Aspartate Aminotransferase, domain 1"/>
    <property type="match status" value="1"/>
</dbReference>
<evidence type="ECO:0000259" key="10">
    <source>
        <dbReference type="Pfam" id="PF00155"/>
    </source>
</evidence>
<evidence type="ECO:0000256" key="2">
    <source>
        <dbReference type="ARBA" id="ARBA00003444"/>
    </source>
</evidence>
<comment type="catalytic activity">
    <reaction evidence="9">
        <text>O-phospho-L-threonine + H(+) = (R)-1-aminopropan-2-yl phosphate + CO2</text>
        <dbReference type="Rhea" id="RHEA:11492"/>
        <dbReference type="ChEBI" id="CHEBI:15378"/>
        <dbReference type="ChEBI" id="CHEBI:16526"/>
        <dbReference type="ChEBI" id="CHEBI:58563"/>
        <dbReference type="ChEBI" id="CHEBI:58675"/>
        <dbReference type="EC" id="4.1.1.81"/>
    </reaction>
</comment>
<dbReference type="SUPFAM" id="SSF53383">
    <property type="entry name" value="PLP-dependent transferases"/>
    <property type="match status" value="1"/>
</dbReference>
<dbReference type="PROSITE" id="PS00105">
    <property type="entry name" value="AA_TRANSFER_CLASS_1"/>
    <property type="match status" value="1"/>
</dbReference>
<dbReference type="PANTHER" id="PTHR42885">
    <property type="entry name" value="HISTIDINOL-PHOSPHATE AMINOTRANSFERASE-RELATED"/>
    <property type="match status" value="1"/>
</dbReference>
<dbReference type="InterPro" id="IPR005860">
    <property type="entry name" value="CobD"/>
</dbReference>
<evidence type="ECO:0000256" key="7">
    <source>
        <dbReference type="ARBA" id="ARBA00023239"/>
    </source>
</evidence>
<reference evidence="12" key="1">
    <citation type="submission" date="2017-08" db="EMBL/GenBank/DDBJ databases">
        <title>Direct submision.</title>
        <authorList>
            <person name="Kim S.-J."/>
            <person name="Rhee S.-K."/>
        </authorList>
    </citation>
    <scope>NUCLEOTIDE SEQUENCE [LARGE SCALE GENOMIC DNA]</scope>
    <source>
        <strain evidence="12">GI5</strain>
    </source>
</reference>
<dbReference type="Pfam" id="PF00155">
    <property type="entry name" value="Aminotran_1_2"/>
    <property type="match status" value="1"/>
</dbReference>
<dbReference type="Gene3D" id="3.40.640.10">
    <property type="entry name" value="Type I PLP-dependent aspartate aminotransferase-like (Major domain)"/>
    <property type="match status" value="1"/>
</dbReference>
<evidence type="ECO:0000256" key="5">
    <source>
        <dbReference type="ARBA" id="ARBA00022573"/>
    </source>
</evidence>
<dbReference type="PANTHER" id="PTHR42885:SF1">
    <property type="entry name" value="THREONINE-PHOSPHATE DECARBOXYLASE"/>
    <property type="match status" value="1"/>
</dbReference>
<sequence length="348" mass="39320">MASSSFLCNKVDNIMQNLDAPQHGGRLHAAADLFSIPLAQWLDLSTGINPYSWQPPDIPLSVWQRLPDSYAELESAAHHYYGAEVLSIPGSQWAIQTLPTLFPQARTWIPREGYEEHRYWWQKLGHEIRLYDDLPSLPLQKHDVVVVINPNNPTTNRYERDELIALADTLNTLQGTLLVDEAFMDATPEVSVFAGNSTLPANLIVLRSMGKFFGLAGMRLGFIYCNEHLQQTLRSVLGPWAVSHPAAYVASLALQDTHWQQQNRLRLAQSSIKLKAILLEHFDQHSISCDTLFCTLQLESNKAAQLYNHCAQQGVLLRLFEQWGKIRIGLTTKPGLQRLQSALQCWNS</sequence>
<dbReference type="InterPro" id="IPR015421">
    <property type="entry name" value="PyrdxlP-dep_Trfase_major"/>
</dbReference>
<keyword evidence="5" id="KW-0169">Cobalamin biosynthesis</keyword>
<dbReference type="InterPro" id="IPR004838">
    <property type="entry name" value="NHTrfase_class1_PyrdxlP-BS"/>
</dbReference>
<accession>A0A2K9LP58</accession>
<comment type="cofactor">
    <cofactor evidence="1">
        <name>pyridoxal 5'-phosphate</name>
        <dbReference type="ChEBI" id="CHEBI:597326"/>
    </cofactor>
</comment>
<dbReference type="InterPro" id="IPR015422">
    <property type="entry name" value="PyrdxlP-dep_Trfase_small"/>
</dbReference>
<evidence type="ECO:0000313" key="11">
    <source>
        <dbReference type="EMBL" id="AUM14118.1"/>
    </source>
</evidence>
<feature type="domain" description="Aminotransferase class I/classII large" evidence="10">
    <location>
        <begin position="68"/>
        <end position="338"/>
    </location>
</feature>
<dbReference type="EC" id="4.1.1.81" evidence="4"/>
<dbReference type="GO" id="GO:0009236">
    <property type="term" value="P:cobalamin biosynthetic process"/>
    <property type="evidence" value="ECO:0007669"/>
    <property type="project" value="UniProtKB-UniPathway"/>
</dbReference>
<evidence type="ECO:0000256" key="3">
    <source>
        <dbReference type="ARBA" id="ARBA00004953"/>
    </source>
</evidence>